<evidence type="ECO:0000256" key="1">
    <source>
        <dbReference type="ARBA" id="ARBA00007623"/>
    </source>
</evidence>
<feature type="compositionally biased region" description="Basic residues" evidence="7">
    <location>
        <begin position="637"/>
        <end position="651"/>
    </location>
</feature>
<feature type="compositionally biased region" description="Basic and acidic residues" evidence="7">
    <location>
        <begin position="601"/>
        <end position="622"/>
    </location>
</feature>
<feature type="compositionally biased region" description="Basic and acidic residues" evidence="7">
    <location>
        <begin position="868"/>
        <end position="882"/>
    </location>
</feature>
<feature type="compositionally biased region" description="Polar residues" evidence="7">
    <location>
        <begin position="690"/>
        <end position="702"/>
    </location>
</feature>
<dbReference type="Pfam" id="PF00648">
    <property type="entry name" value="Peptidase_C2"/>
    <property type="match status" value="2"/>
</dbReference>
<feature type="compositionally biased region" description="Basic and acidic residues" evidence="7">
    <location>
        <begin position="935"/>
        <end position="948"/>
    </location>
</feature>
<evidence type="ECO:0000313" key="9">
    <source>
        <dbReference type="EMBL" id="EMR65277.1"/>
    </source>
</evidence>
<dbReference type="InterPro" id="IPR038765">
    <property type="entry name" value="Papain-like_cys_pep_sf"/>
</dbReference>
<dbReference type="InterPro" id="IPR001300">
    <property type="entry name" value="Peptidase_C2_calpain_cat"/>
</dbReference>
<feature type="compositionally biased region" description="Acidic residues" evidence="7">
    <location>
        <begin position="844"/>
        <end position="859"/>
    </location>
</feature>
<evidence type="ECO:0000256" key="6">
    <source>
        <dbReference type="PROSITE-ProRule" id="PRU00239"/>
    </source>
</evidence>
<keyword evidence="4 6" id="KW-0788">Thiol protease</keyword>
<dbReference type="SUPFAM" id="SSF54001">
    <property type="entry name" value="Cysteine proteinases"/>
    <property type="match status" value="1"/>
</dbReference>
<dbReference type="Proteomes" id="UP000012174">
    <property type="component" value="Unassembled WGS sequence"/>
</dbReference>
<feature type="domain" description="Calpain catalytic" evidence="8">
    <location>
        <begin position="160"/>
        <end position="451"/>
    </location>
</feature>
<evidence type="ECO:0000256" key="2">
    <source>
        <dbReference type="ARBA" id="ARBA00022670"/>
    </source>
</evidence>
<evidence type="ECO:0000259" key="8">
    <source>
        <dbReference type="PROSITE" id="PS50203"/>
    </source>
</evidence>
<feature type="compositionally biased region" description="Polar residues" evidence="7">
    <location>
        <begin position="740"/>
        <end position="760"/>
    </location>
</feature>
<feature type="region of interest" description="Disordered" evidence="7">
    <location>
        <begin position="637"/>
        <end position="1050"/>
    </location>
</feature>
<dbReference type="AlphaFoldDB" id="M7SM61"/>
<sequence>MSIIPPSETEYLERDRELGAGRTVIAEMPVTIPKNPKKSKQQPPQEAIDEFWSKFTTKTPGKVDNRLRDSHGRTTQASYEEAAVVCKAKVAKIVKECRRINQKYRDPHFDLELDLKWGMRDTLETLCNDARTVEDDGGEKRGGGASPENPGSQFRPRSIKRVVDIFDEPKFYIDGPTANDVRQGRDGDCWLLAALCTLSNKPSLIERVCVARDEQVGVYGFVFHRDGGWFSEIIDDKLFLTKPDFDESFLERMLWEDRERVNSEEQYRRAYQSGSGALYFAQCEHADETWLPLLEKAYAKAHGDYAAIEGGYTGEGIEDLTGGVTSELYTTDILDKEYFWKEELMKVNDEFLFGCNTDVWGAGRMGDRNGIVELHAYSVMRAVEIDGERLVLLKNPWGKFEWKGAWSDGSKEWTAEWLLKLNHRFGDDGAFWISYKDLLRKYQAFDRTRLFGPEWKVTSLWTTLSVPWTLDYHDTYFAFTLAKTGPVVLVLSQLDDRYYRGLEGQYRFGLNFRLHKIGQEDYVVRTISPYCQTRSVNVELELEAGEYTVLLKVNATRNRDVLPIEEVVRRNARDRRDKLVAVGMSYDLAHSKGQVPTGETAEERRAKREAENRRKEKNRDDFRKVIMKDRVDDHYLKVKARQRRLKRKTNAKAKAEAKKAAREAEKEKKAKARNEAKDVQEKPKDDVEASENSAFATPQETGTDAKDTEEGSSENKKDAHVHIVAPDEMPSPEGFKAPSSEPSVKTPSAGSNESPSNVSPKSEKPTAESSEELPLAECSKTVEDKPDTKEEAEANNSHEDAIKVIQGEEENEKLGGKSEGLSKEEKEDASKHENIPEEYKDSLLEEDGEDDQDDEDDEISSLSSFSDLSDRELDIRLERMAEADAQPLAPGSPQQRPRSRPPPAPAPQGDDDEPDEFESDPWNAVATVGLRVYHKVADEDDRAREMVKLRVVRPNPYLAGKEGRGEEDRDEDENGDNDKDNDKKDGGGGDKEGKAKEKEKGEDDKKEEVVDEPKSSQGLDVDDSSKDATLVGNQEQRRKSILSLIPPRQG</sequence>
<feature type="compositionally biased region" description="Basic and acidic residues" evidence="7">
    <location>
        <begin position="653"/>
        <end position="687"/>
    </location>
</feature>
<protein>
    <submittedName>
        <fullName evidence="9">Putative calpain family cysteine protease protein</fullName>
    </submittedName>
</protein>
<feature type="region of interest" description="Disordered" evidence="7">
    <location>
        <begin position="131"/>
        <end position="155"/>
    </location>
</feature>
<keyword evidence="2 6" id="KW-0645">Protease</keyword>
<organism evidence="9 10">
    <name type="scientific">Eutypa lata (strain UCR-EL1)</name>
    <name type="common">Grapevine dieback disease fungus</name>
    <name type="synonym">Eutypa armeniacae</name>
    <dbReference type="NCBI Taxonomy" id="1287681"/>
    <lineage>
        <taxon>Eukaryota</taxon>
        <taxon>Fungi</taxon>
        <taxon>Dikarya</taxon>
        <taxon>Ascomycota</taxon>
        <taxon>Pezizomycotina</taxon>
        <taxon>Sordariomycetes</taxon>
        <taxon>Xylariomycetidae</taxon>
        <taxon>Xylariales</taxon>
        <taxon>Diatrypaceae</taxon>
        <taxon>Eutypa</taxon>
    </lineage>
</organism>
<accession>M7SM61</accession>
<evidence type="ECO:0000256" key="4">
    <source>
        <dbReference type="ARBA" id="ARBA00022807"/>
    </source>
</evidence>
<feature type="region of interest" description="Disordered" evidence="7">
    <location>
        <begin position="590"/>
        <end position="622"/>
    </location>
</feature>
<dbReference type="SMART" id="SM00230">
    <property type="entry name" value="CysPc"/>
    <property type="match status" value="1"/>
</dbReference>
<dbReference type="eggNOG" id="KOG0045">
    <property type="taxonomic scope" value="Eukaryota"/>
</dbReference>
<dbReference type="CDD" id="cd00044">
    <property type="entry name" value="CysPc"/>
    <property type="match status" value="1"/>
</dbReference>
<evidence type="ECO:0000256" key="7">
    <source>
        <dbReference type="SAM" id="MobiDB-lite"/>
    </source>
</evidence>
<feature type="compositionally biased region" description="Acidic residues" evidence="7">
    <location>
        <begin position="909"/>
        <end position="919"/>
    </location>
</feature>
<feature type="compositionally biased region" description="Basic and acidic residues" evidence="7">
    <location>
        <begin position="976"/>
        <end position="1014"/>
    </location>
</feature>
<dbReference type="EMBL" id="KB706899">
    <property type="protein sequence ID" value="EMR65277.1"/>
    <property type="molecule type" value="Genomic_DNA"/>
</dbReference>
<dbReference type="InterPro" id="IPR022684">
    <property type="entry name" value="Calpain_cysteine_protease"/>
</dbReference>
<feature type="compositionally biased region" description="Basic and acidic residues" evidence="7">
    <location>
        <begin position="131"/>
        <end position="142"/>
    </location>
</feature>
<dbReference type="OMA" id="WGERKGI"/>
<feature type="compositionally biased region" description="Basic and acidic residues" evidence="7">
    <location>
        <begin position="780"/>
        <end position="802"/>
    </location>
</feature>
<gene>
    <name evidence="9" type="ORF">UCREL1_7771</name>
</gene>
<dbReference type="GO" id="GO:0004198">
    <property type="term" value="F:calcium-dependent cysteine-type endopeptidase activity"/>
    <property type="evidence" value="ECO:0007669"/>
    <property type="project" value="InterPro"/>
</dbReference>
<dbReference type="GO" id="GO:0006508">
    <property type="term" value="P:proteolysis"/>
    <property type="evidence" value="ECO:0007669"/>
    <property type="project" value="UniProtKB-KW"/>
</dbReference>
<comment type="similarity">
    <text evidence="1">Belongs to the peptidase C2 family.</text>
</comment>
<dbReference type="HOGENOM" id="CLU_006072_1_2_1"/>
<feature type="active site" evidence="5 6">
    <location>
        <position position="189"/>
    </location>
</feature>
<keyword evidence="10" id="KW-1185">Reference proteome</keyword>
<reference evidence="10" key="1">
    <citation type="journal article" date="2013" name="Genome Announc.">
        <title>Draft genome sequence of the grapevine dieback fungus Eutypa lata UCR-EL1.</title>
        <authorList>
            <person name="Blanco-Ulate B."/>
            <person name="Rolshausen P.E."/>
            <person name="Cantu D."/>
        </authorList>
    </citation>
    <scope>NUCLEOTIDE SEQUENCE [LARGE SCALE GENOMIC DNA]</scope>
    <source>
        <strain evidence="10">UCR-EL1</strain>
    </source>
</reference>
<keyword evidence="3 6" id="KW-0378">Hydrolase</keyword>
<feature type="active site" evidence="5 6">
    <location>
        <position position="375"/>
    </location>
</feature>
<evidence type="ECO:0000313" key="10">
    <source>
        <dbReference type="Proteomes" id="UP000012174"/>
    </source>
</evidence>
<dbReference type="PANTHER" id="PTHR10183">
    <property type="entry name" value="CALPAIN"/>
    <property type="match status" value="1"/>
</dbReference>
<dbReference type="PROSITE" id="PS50203">
    <property type="entry name" value="CALPAIN_CAT"/>
    <property type="match status" value="1"/>
</dbReference>
<dbReference type="STRING" id="1287681.M7SM61"/>
<feature type="active site" evidence="5 6">
    <location>
        <position position="395"/>
    </location>
</feature>
<dbReference type="KEGG" id="ela:UCREL1_7771"/>
<evidence type="ECO:0000256" key="5">
    <source>
        <dbReference type="PIRSR" id="PIRSR622684-1"/>
    </source>
</evidence>
<proteinExistence type="inferred from homology"/>
<feature type="compositionally biased region" description="Basic and acidic residues" evidence="7">
    <location>
        <begin position="703"/>
        <end position="721"/>
    </location>
</feature>
<dbReference type="PANTHER" id="PTHR10183:SF379">
    <property type="entry name" value="CALPAIN-5"/>
    <property type="match status" value="1"/>
</dbReference>
<evidence type="ECO:0000256" key="3">
    <source>
        <dbReference type="ARBA" id="ARBA00022801"/>
    </source>
</evidence>
<feature type="compositionally biased region" description="Basic and acidic residues" evidence="7">
    <location>
        <begin position="812"/>
        <end position="843"/>
    </location>
</feature>
<dbReference type="OrthoDB" id="424753at2759"/>
<dbReference type="Gene3D" id="3.90.70.10">
    <property type="entry name" value="Cysteine proteinases"/>
    <property type="match status" value="1"/>
</dbReference>
<dbReference type="FunFam" id="3.90.70.10:FF:000072">
    <property type="entry name" value="Cysteine proteinase"/>
    <property type="match status" value="1"/>
</dbReference>
<name>M7SM61_EUTLA</name>